<dbReference type="InterPro" id="IPR036594">
    <property type="entry name" value="Meth_synthase_dom"/>
</dbReference>
<dbReference type="SMART" id="SM01018">
    <property type="entry name" value="B12-binding_2"/>
    <property type="match status" value="1"/>
</dbReference>
<dbReference type="Pfam" id="PF02310">
    <property type="entry name" value="B12-binding"/>
    <property type="match status" value="1"/>
</dbReference>
<reference evidence="3" key="1">
    <citation type="submission" date="2016-10" db="EMBL/GenBank/DDBJ databases">
        <authorList>
            <person name="Varghese N."/>
            <person name="Submissions S."/>
        </authorList>
    </citation>
    <scope>NUCLEOTIDE SEQUENCE [LARGE SCALE GENOMIC DNA]</scope>
    <source>
        <strain evidence="3">VPI 5359</strain>
    </source>
</reference>
<dbReference type="SUPFAM" id="SSF52242">
    <property type="entry name" value="Cobalamin (vitamin B12)-binding domain"/>
    <property type="match status" value="1"/>
</dbReference>
<evidence type="ECO:0000313" key="2">
    <source>
        <dbReference type="EMBL" id="SDX82871.1"/>
    </source>
</evidence>
<evidence type="ECO:0000313" key="3">
    <source>
        <dbReference type="Proteomes" id="UP000199652"/>
    </source>
</evidence>
<dbReference type="PANTHER" id="PTHR45833">
    <property type="entry name" value="METHIONINE SYNTHASE"/>
    <property type="match status" value="1"/>
</dbReference>
<organism evidence="2 3">
    <name type="scientific">Eubacterium barkeri</name>
    <name type="common">Clostridium barkeri</name>
    <dbReference type="NCBI Taxonomy" id="1528"/>
    <lineage>
        <taxon>Bacteria</taxon>
        <taxon>Bacillati</taxon>
        <taxon>Bacillota</taxon>
        <taxon>Clostridia</taxon>
        <taxon>Eubacteriales</taxon>
        <taxon>Eubacteriaceae</taxon>
        <taxon>Eubacterium</taxon>
    </lineage>
</organism>
<dbReference type="SUPFAM" id="SSF47644">
    <property type="entry name" value="Methionine synthase domain"/>
    <property type="match status" value="1"/>
</dbReference>
<dbReference type="InterPro" id="IPR003759">
    <property type="entry name" value="Cbl-bd_cap"/>
</dbReference>
<proteinExistence type="predicted"/>
<dbReference type="AlphaFoldDB" id="A0A1H3EVS8"/>
<accession>A0A1H3EVS8</accession>
<feature type="domain" description="B12-binding" evidence="1">
    <location>
        <begin position="92"/>
        <end position="223"/>
    </location>
</feature>
<dbReference type="RefSeq" id="WP_090244663.1">
    <property type="nucleotide sequence ID" value="NZ_FNOU01000008.1"/>
</dbReference>
<dbReference type="Gene3D" id="1.10.1240.10">
    <property type="entry name" value="Methionine synthase domain"/>
    <property type="match status" value="1"/>
</dbReference>
<dbReference type="GO" id="GO:0005829">
    <property type="term" value="C:cytosol"/>
    <property type="evidence" value="ECO:0007669"/>
    <property type="project" value="TreeGrafter"/>
</dbReference>
<dbReference type="InterPro" id="IPR036724">
    <property type="entry name" value="Cobalamin-bd_sf"/>
</dbReference>
<gene>
    <name evidence="2" type="ORF">SAMN04488579_10872</name>
</gene>
<dbReference type="GO" id="GO:0031419">
    <property type="term" value="F:cobalamin binding"/>
    <property type="evidence" value="ECO:0007669"/>
    <property type="project" value="InterPro"/>
</dbReference>
<dbReference type="EMBL" id="FNOU01000008">
    <property type="protein sequence ID" value="SDX82871.1"/>
    <property type="molecule type" value="Genomic_DNA"/>
</dbReference>
<name>A0A1H3EVS8_EUBBA</name>
<dbReference type="Gene3D" id="3.40.50.280">
    <property type="entry name" value="Cobalamin-binding domain"/>
    <property type="match status" value="1"/>
</dbReference>
<protein>
    <submittedName>
        <fullName evidence="2">Methanogenic corrinoid protein MtbC1</fullName>
    </submittedName>
</protein>
<dbReference type="OrthoDB" id="1805264at2"/>
<dbReference type="GO" id="GO:0008705">
    <property type="term" value="F:methionine synthase activity"/>
    <property type="evidence" value="ECO:0007669"/>
    <property type="project" value="TreeGrafter"/>
</dbReference>
<dbReference type="InterPro" id="IPR006158">
    <property type="entry name" value="Cobalamin-bd"/>
</dbReference>
<evidence type="ECO:0000259" key="1">
    <source>
        <dbReference type="PROSITE" id="PS51332"/>
    </source>
</evidence>
<dbReference type="STRING" id="1528.SAMN04488579_10872"/>
<dbReference type="InterPro" id="IPR050554">
    <property type="entry name" value="Met_Synthase/Corrinoid"/>
</dbReference>
<sequence>MKNSIVRSVEALHEEMTIELVCMALERGYPAIEVIRWMQQGMERVGLKYENGEYFIGDLIFAGILLDEVLNLPEWLQAYAQSMGSASEKKYEGKILAFTVYGCCHNLGKNIFVSYAKAAGFNVKDLGQDVPLEVVLDELDRFRPDIIGMSGMLSETAEEMNRVIHTLEERGMRNRYRIILGGEAVSNQGAQCIQADAATQDVVEGVEICKKWMQEKESQRKSNGM</sequence>
<dbReference type="Pfam" id="PF02607">
    <property type="entry name" value="B12-binding_2"/>
    <property type="match status" value="1"/>
</dbReference>
<dbReference type="PROSITE" id="PS51332">
    <property type="entry name" value="B12_BINDING"/>
    <property type="match status" value="1"/>
</dbReference>
<keyword evidence="3" id="KW-1185">Reference proteome</keyword>
<dbReference type="Proteomes" id="UP000199652">
    <property type="component" value="Unassembled WGS sequence"/>
</dbReference>
<dbReference type="GO" id="GO:0046872">
    <property type="term" value="F:metal ion binding"/>
    <property type="evidence" value="ECO:0007669"/>
    <property type="project" value="InterPro"/>
</dbReference>